<organism evidence="1 2">
    <name type="scientific">Glarea lozoyensis (strain ATCC 20868 / MF5171)</name>
    <dbReference type="NCBI Taxonomy" id="1116229"/>
    <lineage>
        <taxon>Eukaryota</taxon>
        <taxon>Fungi</taxon>
        <taxon>Dikarya</taxon>
        <taxon>Ascomycota</taxon>
        <taxon>Pezizomycotina</taxon>
        <taxon>Leotiomycetes</taxon>
        <taxon>Helotiales</taxon>
        <taxon>Helotiaceae</taxon>
        <taxon>Glarea</taxon>
    </lineage>
</organism>
<keyword evidence="2" id="KW-1185">Reference proteome</keyword>
<reference evidence="1 2" key="1">
    <citation type="journal article" date="2013" name="BMC Genomics">
        <title>Genomics-driven discovery of the pneumocandin biosynthetic gene cluster in the fungus Glarea lozoyensis.</title>
        <authorList>
            <person name="Chen L."/>
            <person name="Yue Q."/>
            <person name="Zhang X."/>
            <person name="Xiang M."/>
            <person name="Wang C."/>
            <person name="Li S."/>
            <person name="Che Y."/>
            <person name="Ortiz-Lopez F.J."/>
            <person name="Bills G.F."/>
            <person name="Liu X."/>
            <person name="An Z."/>
        </authorList>
    </citation>
    <scope>NUCLEOTIDE SEQUENCE [LARGE SCALE GENOMIC DNA]</scope>
    <source>
        <strain evidence="2">ATCC 20868 / MF5171</strain>
    </source>
</reference>
<protein>
    <submittedName>
        <fullName evidence="1">Uncharacterized protein</fullName>
    </submittedName>
</protein>
<evidence type="ECO:0000313" key="1">
    <source>
        <dbReference type="EMBL" id="EPE32253.1"/>
    </source>
</evidence>
<dbReference type="KEGG" id="glz:GLAREA_07386"/>
<proteinExistence type="predicted"/>
<dbReference type="AlphaFoldDB" id="S3E177"/>
<dbReference type="HOGENOM" id="CLU_2359925_0_0_1"/>
<dbReference type="GeneID" id="19466439"/>
<gene>
    <name evidence="1" type="ORF">GLAREA_07386</name>
</gene>
<dbReference type="RefSeq" id="XP_008080265.1">
    <property type="nucleotide sequence ID" value="XM_008082074.1"/>
</dbReference>
<dbReference type="EMBL" id="KE145359">
    <property type="protein sequence ID" value="EPE32253.1"/>
    <property type="molecule type" value="Genomic_DNA"/>
</dbReference>
<evidence type="ECO:0000313" key="2">
    <source>
        <dbReference type="Proteomes" id="UP000016922"/>
    </source>
</evidence>
<accession>S3E177</accession>
<dbReference type="Proteomes" id="UP000016922">
    <property type="component" value="Unassembled WGS sequence"/>
</dbReference>
<sequence>MPPTAPGMTIAGRKNVYFQYPHESFHLSEDYSSRVSAEHQLKYTNDRIARYLNECTPTNTVYNKHFGKPSAQATKAHTTTMKKTLDCLDAALKGKK</sequence>
<name>S3E177_GLAL2</name>